<evidence type="ECO:0000313" key="4">
    <source>
        <dbReference type="Proteomes" id="UP001172684"/>
    </source>
</evidence>
<organism evidence="3 4">
    <name type="scientific">Coniosporium apollinis</name>
    <dbReference type="NCBI Taxonomy" id="61459"/>
    <lineage>
        <taxon>Eukaryota</taxon>
        <taxon>Fungi</taxon>
        <taxon>Dikarya</taxon>
        <taxon>Ascomycota</taxon>
        <taxon>Pezizomycotina</taxon>
        <taxon>Dothideomycetes</taxon>
        <taxon>Dothideomycetes incertae sedis</taxon>
        <taxon>Coniosporium</taxon>
    </lineage>
</organism>
<evidence type="ECO:0000256" key="1">
    <source>
        <dbReference type="SAM" id="MobiDB-lite"/>
    </source>
</evidence>
<feature type="region of interest" description="Disordered" evidence="1">
    <location>
        <begin position="1"/>
        <end position="65"/>
    </location>
</feature>
<dbReference type="EMBL" id="JAPDRL010000048">
    <property type="protein sequence ID" value="KAJ9662677.1"/>
    <property type="molecule type" value="Genomic_DNA"/>
</dbReference>
<dbReference type="Proteomes" id="UP001172684">
    <property type="component" value="Unassembled WGS sequence"/>
</dbReference>
<accession>A0ABQ9NQM8</accession>
<feature type="domain" description="ASX DEUBAD" evidence="2">
    <location>
        <begin position="81"/>
        <end position="196"/>
    </location>
</feature>
<evidence type="ECO:0000259" key="2">
    <source>
        <dbReference type="Pfam" id="PF13919"/>
    </source>
</evidence>
<sequence length="201" mass="22034">MIPTIAASGSSEGSPLSSVPPSDDEAVIDKGMSKEPTPVHEALLDTKAHSSKSPSQDRTHSPGVPKTIRLKLKMPEEKPIFKSTASLSKVDLFKLLSDETALDSLTHEQLHRLLSLLPRDSEAIHQDTIAGRISAIKAVLHDNDAFKADVQQLQRDAQGKVYAAGWLQKARAAARSRAEGAFDDWKEEHLEVFWGQKARPE</sequence>
<dbReference type="InterPro" id="IPR028020">
    <property type="entry name" value="ASX_DEUBAD_dom"/>
</dbReference>
<reference evidence="3" key="1">
    <citation type="submission" date="2022-10" db="EMBL/GenBank/DDBJ databases">
        <title>Culturing micro-colonial fungi from biological soil crusts in the Mojave desert and describing Neophaeococcomyces mojavensis, and introducing the new genera and species Taxawa tesnikishii.</title>
        <authorList>
            <person name="Kurbessoian T."/>
            <person name="Stajich J.E."/>
        </authorList>
    </citation>
    <scope>NUCLEOTIDE SEQUENCE</scope>
    <source>
        <strain evidence="3">TK_1</strain>
    </source>
</reference>
<dbReference type="Pfam" id="PF13919">
    <property type="entry name" value="ASXH"/>
    <property type="match status" value="1"/>
</dbReference>
<comment type="caution">
    <text evidence="3">The sequence shown here is derived from an EMBL/GenBank/DDBJ whole genome shotgun (WGS) entry which is preliminary data.</text>
</comment>
<proteinExistence type="predicted"/>
<feature type="compositionally biased region" description="Low complexity" evidence="1">
    <location>
        <begin position="8"/>
        <end position="21"/>
    </location>
</feature>
<evidence type="ECO:0000313" key="3">
    <source>
        <dbReference type="EMBL" id="KAJ9662677.1"/>
    </source>
</evidence>
<gene>
    <name evidence="3" type="ORF">H2201_005961</name>
</gene>
<name>A0ABQ9NQM8_9PEZI</name>
<protein>
    <recommendedName>
        <fullName evidence="2">ASX DEUBAD domain-containing protein</fullName>
    </recommendedName>
</protein>
<keyword evidence="4" id="KW-1185">Reference proteome</keyword>